<dbReference type="InterPro" id="IPR004147">
    <property type="entry name" value="ABC1_dom"/>
</dbReference>
<dbReference type="OMA" id="VMFDQLF"/>
<dbReference type="Proteomes" id="UP000007014">
    <property type="component" value="Chromosome 7"/>
</dbReference>
<name>M1UQ21_CYAM1</name>
<dbReference type="GO" id="GO:0046467">
    <property type="term" value="P:membrane lipid biosynthetic process"/>
    <property type="evidence" value="ECO:0007669"/>
    <property type="project" value="TreeGrafter"/>
</dbReference>
<dbReference type="SUPFAM" id="SSF56112">
    <property type="entry name" value="Protein kinase-like (PK-like)"/>
    <property type="match status" value="1"/>
</dbReference>
<dbReference type="GO" id="GO:0016020">
    <property type="term" value="C:membrane"/>
    <property type="evidence" value="ECO:0007669"/>
    <property type="project" value="GOC"/>
</dbReference>
<dbReference type="CDD" id="cd05121">
    <property type="entry name" value="ABC1_ADCK3-like"/>
    <property type="match status" value="1"/>
</dbReference>
<reference evidence="3 4" key="2">
    <citation type="journal article" date="2007" name="BMC Biol.">
        <title>A 100%-complete sequence reveals unusually simple genomic features in the hot-spring red alga Cyanidioschyzon merolae.</title>
        <authorList>
            <person name="Nozaki H."/>
            <person name="Takano H."/>
            <person name="Misumi O."/>
            <person name="Terasawa K."/>
            <person name="Matsuzaki M."/>
            <person name="Maruyama S."/>
            <person name="Nishida K."/>
            <person name="Yagisawa F."/>
            <person name="Yoshida Y."/>
            <person name="Fujiwara T."/>
            <person name="Takio S."/>
            <person name="Tamura K."/>
            <person name="Chung S.J."/>
            <person name="Nakamura S."/>
            <person name="Kuroiwa H."/>
            <person name="Tanaka K."/>
            <person name="Sato N."/>
            <person name="Kuroiwa T."/>
        </authorList>
    </citation>
    <scope>NUCLEOTIDE SEQUENCE [LARGE SCALE GENOMIC DNA]</scope>
    <source>
        <strain evidence="3 4">10D</strain>
    </source>
</reference>
<accession>M1UQ21</accession>
<dbReference type="InterPro" id="IPR050154">
    <property type="entry name" value="UbiB_kinase"/>
</dbReference>
<feature type="domain" description="ABC1 atypical kinase-like" evidence="2">
    <location>
        <begin position="299"/>
        <end position="549"/>
    </location>
</feature>
<proteinExistence type="inferred from homology"/>
<sequence length="784" mass="88724">MENGVFFVSPNFLGKYPGGFRKCCSSSAKRKECTSSIKLKRRVWCLSLQFDESSPTVGPLQDRRFDARTASRTLKVTRKIAELVREQRRTVESASNPELVEDAADTEINLSLLFESDRERGSDPARVLEAFRMLSKQPSRLARLNGSQPASVDSTFPKFDQRTEVPAAQHGPTVDARGYLLLQRSLPVEYESPMGFQKKRGLSTRPLEWTPQPFLRSLDIWDFAAQFWLTTQLAKWRWTYGIVGSREELEAKRKERRRAIAAWVREELIRLGPTFIKAGQLFSARSDLFPAEVVDELSKLQDSVPPFPAEVAKKIILTELGIKSGNIGEIFSYFEDEPIAAASLGQVHLARLRSTGEYVVVKVQRRQLRELFDIDLRLLKSLADFAQRSSQLGGPTRDWPGIFEECKNVLLREIDYIEEGRSADRFRENFRNIEWVRVPKVFWEYTTQRVLVQQYLPGIKISNVAEFQAMGYNLPRIAKRVAEAYLFQILGSGFFHADPHPGNLAVAPGEVLIYYDFGMMGTLPSNIKERIVMLLAAVVDKDADTVMKLLIELGALVPPRDPTPVRRTIQFFLNSLGSRPVRSQTVQAIGEDLYSLAYDRPFRLPATFTFVLRAFTTLEGLCKALDPGFAFGQIAQPYGFALLRRRSQAQSLRRWLNDKTIRNIVSLPNRLEQLENSMQRIQNGDIVVRSRNTELERLLRRQSAAMETNRTTIIAAALAVGAATVDTNIALPYLGDINVSLILGALAALFAVNATRSYISRVRQEERWDRFLSGDSGSDNNAPQ</sequence>
<evidence type="ECO:0000256" key="1">
    <source>
        <dbReference type="ARBA" id="ARBA00009670"/>
    </source>
</evidence>
<dbReference type="EMBL" id="AP006489">
    <property type="protein sequence ID" value="BAM79596.1"/>
    <property type="molecule type" value="Genomic_DNA"/>
</dbReference>
<evidence type="ECO:0000313" key="4">
    <source>
        <dbReference type="Proteomes" id="UP000007014"/>
    </source>
</evidence>
<dbReference type="Gramene" id="CMG075CT">
    <property type="protein sequence ID" value="CMG075CT"/>
    <property type="gene ID" value="CMG075C"/>
</dbReference>
<dbReference type="eggNOG" id="KOG1235">
    <property type="taxonomic scope" value="Eukaryota"/>
</dbReference>
<dbReference type="InterPro" id="IPR011009">
    <property type="entry name" value="Kinase-like_dom_sf"/>
</dbReference>
<dbReference type="PANTHER" id="PTHR10566">
    <property type="entry name" value="CHAPERONE-ACTIVITY OF BC1 COMPLEX CABC1 -RELATED"/>
    <property type="match status" value="1"/>
</dbReference>
<dbReference type="OrthoDB" id="427480at2759"/>
<dbReference type="HOGENOM" id="CLU_006533_0_3_1"/>
<dbReference type="PANTHER" id="PTHR10566:SF113">
    <property type="entry name" value="PROTEIN ACTIVITY OF BC1 COMPLEX KINASE 7, CHLOROPLASTIC"/>
    <property type="match status" value="1"/>
</dbReference>
<dbReference type="AlphaFoldDB" id="M1UQ21"/>
<dbReference type="GO" id="GO:1901031">
    <property type="term" value="P:regulation of response to reactive oxygen species"/>
    <property type="evidence" value="ECO:0007669"/>
    <property type="project" value="TreeGrafter"/>
</dbReference>
<dbReference type="Pfam" id="PF03109">
    <property type="entry name" value="ABC1"/>
    <property type="match status" value="1"/>
</dbReference>
<evidence type="ECO:0000259" key="2">
    <source>
        <dbReference type="Pfam" id="PF03109"/>
    </source>
</evidence>
<keyword evidence="4" id="KW-1185">Reference proteome</keyword>
<dbReference type="KEGG" id="cme:CYME_CMG075C"/>
<evidence type="ECO:0000313" key="3">
    <source>
        <dbReference type="EMBL" id="BAM79596.1"/>
    </source>
</evidence>
<organism evidence="3 4">
    <name type="scientific">Cyanidioschyzon merolae (strain NIES-3377 / 10D)</name>
    <name type="common">Unicellular red alga</name>
    <dbReference type="NCBI Taxonomy" id="280699"/>
    <lineage>
        <taxon>Eukaryota</taxon>
        <taxon>Rhodophyta</taxon>
        <taxon>Bangiophyceae</taxon>
        <taxon>Cyanidiales</taxon>
        <taxon>Cyanidiaceae</taxon>
        <taxon>Cyanidioschyzon</taxon>
    </lineage>
</organism>
<comment type="similarity">
    <text evidence="1">Belongs to the protein kinase superfamily. ADCK protein kinase family.</text>
</comment>
<dbReference type="GeneID" id="16993269"/>
<protein>
    <recommendedName>
        <fullName evidence="2">ABC1 atypical kinase-like domain-containing protein</fullName>
    </recommendedName>
</protein>
<gene>
    <name evidence="3" type="ORF">CYME_CMG075C</name>
</gene>
<reference evidence="3 4" key="1">
    <citation type="journal article" date="2004" name="Nature">
        <title>Genome sequence of the ultrasmall unicellular red alga Cyanidioschyzon merolae 10D.</title>
        <authorList>
            <person name="Matsuzaki M."/>
            <person name="Misumi O."/>
            <person name="Shin-i T."/>
            <person name="Maruyama S."/>
            <person name="Takahara M."/>
            <person name="Miyagishima S."/>
            <person name="Mori T."/>
            <person name="Nishida K."/>
            <person name="Yagisawa F."/>
            <person name="Nishida K."/>
            <person name="Yoshida Y."/>
            <person name="Nishimura Y."/>
            <person name="Nakao S."/>
            <person name="Kobayashi T."/>
            <person name="Momoyama Y."/>
            <person name="Higashiyama T."/>
            <person name="Minoda A."/>
            <person name="Sano M."/>
            <person name="Nomoto H."/>
            <person name="Oishi K."/>
            <person name="Hayashi H."/>
            <person name="Ohta F."/>
            <person name="Nishizaka S."/>
            <person name="Haga S."/>
            <person name="Miura S."/>
            <person name="Morishita T."/>
            <person name="Kabeya Y."/>
            <person name="Terasawa K."/>
            <person name="Suzuki Y."/>
            <person name="Ishii Y."/>
            <person name="Asakawa S."/>
            <person name="Takano H."/>
            <person name="Ohta N."/>
            <person name="Kuroiwa H."/>
            <person name="Tanaka K."/>
            <person name="Shimizu N."/>
            <person name="Sugano S."/>
            <person name="Sato N."/>
            <person name="Nozaki H."/>
            <person name="Ogasawara N."/>
            <person name="Kohara Y."/>
            <person name="Kuroiwa T."/>
        </authorList>
    </citation>
    <scope>NUCLEOTIDE SEQUENCE [LARGE SCALE GENOMIC DNA]</scope>
    <source>
        <strain evidence="3 4">10D</strain>
    </source>
</reference>
<dbReference type="RefSeq" id="XP_005535882.1">
    <property type="nucleotide sequence ID" value="XM_005535825.1"/>
</dbReference>